<evidence type="ECO:0000313" key="2">
    <source>
        <dbReference type="Proteomes" id="UP000478636"/>
    </source>
</evidence>
<reference evidence="1 2" key="1">
    <citation type="submission" date="2019-12" db="EMBL/GenBank/DDBJ databases">
        <title>Complete genome sequence of Leuconostoc lactis strain AVN1 provides insights into metabolic potential.</title>
        <authorList>
            <person name="Besrour N."/>
            <person name="Najjari A."/>
            <person name="Fhoula I."/>
            <person name="Jaballah S."/>
            <person name="Klibi N."/>
            <person name="Ouzari H.I."/>
        </authorList>
    </citation>
    <scope>NUCLEOTIDE SEQUENCE [LARGE SCALE GENOMIC DNA]</scope>
    <source>
        <strain evidence="1 2">AVN1</strain>
    </source>
</reference>
<gene>
    <name evidence="1" type="ORF">GQS40_06700</name>
</gene>
<accession>A0A6L7AG12</accession>
<organism evidence="1 2">
    <name type="scientific">Leuconostoc lactis</name>
    <dbReference type="NCBI Taxonomy" id="1246"/>
    <lineage>
        <taxon>Bacteria</taxon>
        <taxon>Bacillati</taxon>
        <taxon>Bacillota</taxon>
        <taxon>Bacilli</taxon>
        <taxon>Lactobacillales</taxon>
        <taxon>Lactobacillaceae</taxon>
        <taxon>Leuconostoc</taxon>
    </lineage>
</organism>
<protein>
    <submittedName>
        <fullName evidence="1">Uncharacterized protein</fullName>
    </submittedName>
</protein>
<sequence>MSEKHFYYHSNYNYYNESDFERIRSVILKIQNVEIEPELVDIIELNNICNFIKNFGKETTELTEFELDNLARNLKKRIGIFISNRKLEDFSNEYFNLPGIYKDNFWTLLLQYDVLKKVNADEFRSFINQHNMNIRTVLRHKTIGKRFDSVIKGSLLKDARNFEVFVDKFESKPENSSVAYNFEFTDVELNDWARRYCMLPDANLSYLEAISKWGKHNSKKLDSKIILLAQHKYREGLEKVFPDKKGASFLSMGVSFESGLGKDFEFTESSNSSEYLIKFNRDWLNSEQDGRTILKNFVYFFGFFNSFGQFSIPASPYSSHDSLTDLITRTSVFDYANFSIFKYTKTLFDLIFLAYFDYLTKEGIDLESIFGEFYNSFIENDYFVQGFFFNPSNSDNKFYDRCKLIIPEMDSILRQFTLFSKNKNIDMELFEISSGDVDYNEIPSLSKKKFVYFSSREQIETCHLLFSTNSIMVFPNSKNVSSNFFELILSGVTRNDFNQFQMSKIDELISQNILNVGVNQNLYFTNLNEIHLYHLIWQRGYISTMNLSEDQRQIIQMGVDSGKLKYEGTLFSREDMKYISYILDDKKYNDSLKIRNKITHGSYSKKKDKEYKNFYLNLLGIVLLYTFRIDEELDWYSRTHKKSEKRESNAHE</sequence>
<dbReference type="EMBL" id="WSZI01000013">
    <property type="protein sequence ID" value="MWN21361.1"/>
    <property type="molecule type" value="Genomic_DNA"/>
</dbReference>
<name>A0A6L7AG12_LEULA</name>
<dbReference type="AlphaFoldDB" id="A0A6L7AG12"/>
<proteinExistence type="predicted"/>
<comment type="caution">
    <text evidence="1">The sequence shown here is derived from an EMBL/GenBank/DDBJ whole genome shotgun (WGS) entry which is preliminary data.</text>
</comment>
<evidence type="ECO:0000313" key="1">
    <source>
        <dbReference type="EMBL" id="MWN21361.1"/>
    </source>
</evidence>
<dbReference type="RefSeq" id="WP_252968297.1">
    <property type="nucleotide sequence ID" value="NZ_JBKWFG010000001.1"/>
</dbReference>
<dbReference type="Proteomes" id="UP000478636">
    <property type="component" value="Unassembled WGS sequence"/>
</dbReference>